<dbReference type="SUPFAM" id="SSF52833">
    <property type="entry name" value="Thioredoxin-like"/>
    <property type="match status" value="1"/>
</dbReference>
<dbReference type="EMBL" id="BMZO01000002">
    <property type="protein sequence ID" value="GHC64227.1"/>
    <property type="molecule type" value="Genomic_DNA"/>
</dbReference>
<dbReference type="PROSITE" id="PS50405">
    <property type="entry name" value="GST_CTER"/>
    <property type="match status" value="1"/>
</dbReference>
<feature type="domain" description="GST C-terminal" evidence="2">
    <location>
        <begin position="83"/>
        <end position="205"/>
    </location>
</feature>
<sequence>MEIFGDKISGNCLKIKYAADYLGLDYTWIDVDITRGESRTDEFLALSPNGQVPVVRLADGRVLSQSNAILRYIAHGTVLLPDELFGQALIDQWLFWEQYNHEPNVAVCRFDMIYRGKRADERDPVKVAKGEKALDLMDRHLESRDYFVCQRLTIADIALLAYTRLAHEGGFQLEGRNALTRWITRCEQDLRIASHHEQNRIASHG</sequence>
<dbReference type="InterPro" id="IPR004046">
    <property type="entry name" value="GST_C"/>
</dbReference>
<dbReference type="RefSeq" id="WP_189487819.1">
    <property type="nucleotide sequence ID" value="NZ_BMZO01000002.1"/>
</dbReference>
<dbReference type="PANTHER" id="PTHR44051:SF2">
    <property type="entry name" value="HYPOTHETICAL GLUTATHIONE S-TRANSFERASE LIKE PROTEIN"/>
    <property type="match status" value="1"/>
</dbReference>
<comment type="caution">
    <text evidence="3">The sequence shown here is derived from an EMBL/GenBank/DDBJ whole genome shotgun (WGS) entry which is preliminary data.</text>
</comment>
<evidence type="ECO:0000313" key="4">
    <source>
        <dbReference type="Proteomes" id="UP000641137"/>
    </source>
</evidence>
<dbReference type="SFLD" id="SFLDG00358">
    <property type="entry name" value="Main_(cytGST)"/>
    <property type="match status" value="1"/>
</dbReference>
<dbReference type="AlphaFoldDB" id="A0A8J3DMM2"/>
<proteinExistence type="predicted"/>
<name>A0A8J3DMM2_9HYPH</name>
<feature type="domain" description="GST N-terminal" evidence="1">
    <location>
        <begin position="1"/>
        <end position="81"/>
    </location>
</feature>
<accession>A0A8J3DMM2</accession>
<organism evidence="3 4">
    <name type="scientific">Limoniibacter endophyticus</name>
    <dbReference type="NCBI Taxonomy" id="1565040"/>
    <lineage>
        <taxon>Bacteria</taxon>
        <taxon>Pseudomonadati</taxon>
        <taxon>Pseudomonadota</taxon>
        <taxon>Alphaproteobacteria</taxon>
        <taxon>Hyphomicrobiales</taxon>
        <taxon>Bartonellaceae</taxon>
        <taxon>Limoniibacter</taxon>
    </lineage>
</organism>
<dbReference type="Pfam" id="PF13409">
    <property type="entry name" value="GST_N_2"/>
    <property type="match status" value="1"/>
</dbReference>
<dbReference type="PROSITE" id="PS50404">
    <property type="entry name" value="GST_NTER"/>
    <property type="match status" value="1"/>
</dbReference>
<dbReference type="InterPro" id="IPR010987">
    <property type="entry name" value="Glutathione-S-Trfase_C-like"/>
</dbReference>
<evidence type="ECO:0000259" key="1">
    <source>
        <dbReference type="PROSITE" id="PS50404"/>
    </source>
</evidence>
<dbReference type="SFLD" id="SFLDS00019">
    <property type="entry name" value="Glutathione_Transferase_(cytos"/>
    <property type="match status" value="1"/>
</dbReference>
<evidence type="ECO:0000259" key="2">
    <source>
        <dbReference type="PROSITE" id="PS50405"/>
    </source>
</evidence>
<dbReference type="InterPro" id="IPR004045">
    <property type="entry name" value="Glutathione_S-Trfase_N"/>
</dbReference>
<reference evidence="3" key="1">
    <citation type="journal article" date="2014" name="Int. J. Syst. Evol. Microbiol.">
        <title>Complete genome sequence of Corynebacterium casei LMG S-19264T (=DSM 44701T), isolated from a smear-ripened cheese.</title>
        <authorList>
            <consortium name="US DOE Joint Genome Institute (JGI-PGF)"/>
            <person name="Walter F."/>
            <person name="Albersmeier A."/>
            <person name="Kalinowski J."/>
            <person name="Ruckert C."/>
        </authorList>
    </citation>
    <scope>NUCLEOTIDE SEQUENCE</scope>
    <source>
        <strain evidence="3">KCTC 42097</strain>
    </source>
</reference>
<reference evidence="3" key="2">
    <citation type="submission" date="2020-09" db="EMBL/GenBank/DDBJ databases">
        <authorList>
            <person name="Sun Q."/>
            <person name="Kim S."/>
        </authorList>
    </citation>
    <scope>NUCLEOTIDE SEQUENCE</scope>
    <source>
        <strain evidence="3">KCTC 42097</strain>
    </source>
</reference>
<evidence type="ECO:0000313" key="3">
    <source>
        <dbReference type="EMBL" id="GHC64227.1"/>
    </source>
</evidence>
<dbReference type="Proteomes" id="UP000641137">
    <property type="component" value="Unassembled WGS sequence"/>
</dbReference>
<keyword evidence="4" id="KW-1185">Reference proteome</keyword>
<dbReference type="InterPro" id="IPR036282">
    <property type="entry name" value="Glutathione-S-Trfase_C_sf"/>
</dbReference>
<dbReference type="PANTHER" id="PTHR44051">
    <property type="entry name" value="GLUTATHIONE S-TRANSFERASE-RELATED"/>
    <property type="match status" value="1"/>
</dbReference>
<dbReference type="Gene3D" id="1.20.1050.10">
    <property type="match status" value="1"/>
</dbReference>
<dbReference type="CDD" id="cd03056">
    <property type="entry name" value="GST_N_4"/>
    <property type="match status" value="1"/>
</dbReference>
<dbReference type="Pfam" id="PF00043">
    <property type="entry name" value="GST_C"/>
    <property type="match status" value="1"/>
</dbReference>
<dbReference type="Gene3D" id="3.40.30.10">
    <property type="entry name" value="Glutaredoxin"/>
    <property type="match status" value="1"/>
</dbReference>
<gene>
    <name evidence="3" type="ORF">GCM10010136_06070</name>
</gene>
<dbReference type="SUPFAM" id="SSF47616">
    <property type="entry name" value="GST C-terminal domain-like"/>
    <property type="match status" value="1"/>
</dbReference>
<protein>
    <submittedName>
        <fullName evidence="3">Glutathione S-transferase</fullName>
    </submittedName>
</protein>
<dbReference type="InterPro" id="IPR036249">
    <property type="entry name" value="Thioredoxin-like_sf"/>
</dbReference>
<dbReference type="InterPro" id="IPR040079">
    <property type="entry name" value="Glutathione_S-Trfase"/>
</dbReference>